<organism evidence="1 2">
    <name type="scientific">Botrytis porri</name>
    <dbReference type="NCBI Taxonomy" id="87229"/>
    <lineage>
        <taxon>Eukaryota</taxon>
        <taxon>Fungi</taxon>
        <taxon>Dikarya</taxon>
        <taxon>Ascomycota</taxon>
        <taxon>Pezizomycotina</taxon>
        <taxon>Leotiomycetes</taxon>
        <taxon>Helotiales</taxon>
        <taxon>Sclerotiniaceae</taxon>
        <taxon>Botrytis</taxon>
    </lineage>
</organism>
<evidence type="ECO:0000313" key="2">
    <source>
        <dbReference type="Proteomes" id="UP000297280"/>
    </source>
</evidence>
<gene>
    <name evidence="1" type="ORF">BPOR_0122g00140</name>
</gene>
<evidence type="ECO:0000313" key="1">
    <source>
        <dbReference type="EMBL" id="TGO89166.1"/>
    </source>
</evidence>
<dbReference type="Proteomes" id="UP000297280">
    <property type="component" value="Unassembled WGS sequence"/>
</dbReference>
<keyword evidence="2" id="KW-1185">Reference proteome</keyword>
<protein>
    <submittedName>
        <fullName evidence="1">Uncharacterized protein</fullName>
    </submittedName>
</protein>
<name>A0A4Z1KXI6_9HELO</name>
<sequence>MGFDRREITTCELLFGTGLYGRPRIICISKYQNTDAASAVDETYSSKAAPKGLLIQITALPETH</sequence>
<dbReference type="EMBL" id="PQXO01000122">
    <property type="protein sequence ID" value="TGO89166.1"/>
    <property type="molecule type" value="Genomic_DNA"/>
</dbReference>
<proteinExistence type="predicted"/>
<accession>A0A4Z1KXI6</accession>
<comment type="caution">
    <text evidence="1">The sequence shown here is derived from an EMBL/GenBank/DDBJ whole genome shotgun (WGS) entry which is preliminary data.</text>
</comment>
<dbReference type="AlphaFoldDB" id="A0A4Z1KXI6"/>
<reference evidence="1 2" key="1">
    <citation type="submission" date="2017-12" db="EMBL/GenBank/DDBJ databases">
        <title>Comparative genomics of Botrytis spp.</title>
        <authorList>
            <person name="Valero-Jimenez C.A."/>
            <person name="Tapia P."/>
            <person name="Veloso J."/>
            <person name="Silva-Moreno E."/>
            <person name="Staats M."/>
            <person name="Valdes J.H."/>
            <person name="Van Kan J.A.L."/>
        </authorList>
    </citation>
    <scope>NUCLEOTIDE SEQUENCE [LARGE SCALE GENOMIC DNA]</scope>
    <source>
        <strain evidence="1 2">MUCL3349</strain>
    </source>
</reference>